<name>A0A414T2T8_9FIRM</name>
<dbReference type="EMBL" id="QRID01000007">
    <property type="protein sequence ID" value="RHG28533.1"/>
    <property type="molecule type" value="Genomic_DNA"/>
</dbReference>
<protein>
    <submittedName>
        <fullName evidence="3">MBL fold metallo-hydrolase</fullName>
    </submittedName>
</protein>
<proteinExistence type="predicted"/>
<sequence length="232" mass="26489">MRMDLNFLGCGSAFNPLYGNTSAYFTNKDQLYVIDGGESVFLKLYQKELLKKYAGITIMVTHMHADHVGSLPSIISYCYYVLGKKVTVIYPEKSLWILLGLMGIDPDIYIPVESSLFTAEGLKVWAVSVKHADDISCFGYIIEFAGEKIYYSGDSYEIPKDVLDGFYKREISTIYQDTTEFTSDHRSHCPLEELEECIPADLRRNVFCMHFTTDFTEKLKKKGFGYIQGNCR</sequence>
<evidence type="ECO:0000313" key="5">
    <source>
        <dbReference type="Proteomes" id="UP000283586"/>
    </source>
</evidence>
<dbReference type="SMART" id="SM00849">
    <property type="entry name" value="Lactamase_B"/>
    <property type="match status" value="1"/>
</dbReference>
<reference evidence="5 6" key="1">
    <citation type="submission" date="2018-08" db="EMBL/GenBank/DDBJ databases">
        <title>A genome reference for cultivated species of the human gut microbiota.</title>
        <authorList>
            <person name="Zou Y."/>
            <person name="Xue W."/>
            <person name="Luo G."/>
        </authorList>
    </citation>
    <scope>NUCLEOTIDE SEQUENCE [LARGE SCALE GENOMIC DNA]</scope>
    <source>
        <strain evidence="4 5">AF31-21AC</strain>
        <strain evidence="3 6">AM22-21LB</strain>
    </source>
</reference>
<accession>A0A414T2T8</accession>
<feature type="domain" description="Metallo-beta-lactamase" evidence="2">
    <location>
        <begin position="19"/>
        <end position="210"/>
    </location>
</feature>
<keyword evidence="3" id="KW-0378">Hydrolase</keyword>
<dbReference type="Proteomes" id="UP000283586">
    <property type="component" value="Unassembled WGS sequence"/>
</dbReference>
<dbReference type="PANTHER" id="PTHR46018:SF2">
    <property type="entry name" value="ZINC PHOSPHODIESTERASE ELAC PROTEIN 1"/>
    <property type="match status" value="1"/>
</dbReference>
<dbReference type="AlphaFoldDB" id="A0A414T2T8"/>
<dbReference type="InterPro" id="IPR001279">
    <property type="entry name" value="Metallo-B-lactamas"/>
</dbReference>
<evidence type="ECO:0000256" key="1">
    <source>
        <dbReference type="ARBA" id="ARBA00022759"/>
    </source>
</evidence>
<evidence type="ECO:0000313" key="3">
    <source>
        <dbReference type="EMBL" id="RHG28533.1"/>
    </source>
</evidence>
<comment type="caution">
    <text evidence="3">The sequence shown here is derived from an EMBL/GenBank/DDBJ whole genome shotgun (WGS) entry which is preliminary data.</text>
</comment>
<dbReference type="PANTHER" id="PTHR46018">
    <property type="entry name" value="ZINC PHOSPHODIESTERASE ELAC PROTEIN 1"/>
    <property type="match status" value="1"/>
</dbReference>
<dbReference type="Pfam" id="PF23023">
    <property type="entry name" value="Anti-Pycsar_Apyc1"/>
    <property type="match status" value="1"/>
</dbReference>
<evidence type="ECO:0000259" key="2">
    <source>
        <dbReference type="SMART" id="SM00849"/>
    </source>
</evidence>
<evidence type="ECO:0000313" key="6">
    <source>
        <dbReference type="Proteomes" id="UP000284051"/>
    </source>
</evidence>
<dbReference type="Proteomes" id="UP000284051">
    <property type="component" value="Unassembled WGS sequence"/>
</dbReference>
<dbReference type="EMBL" id="QRQN01000011">
    <property type="protein sequence ID" value="RHN07784.1"/>
    <property type="molecule type" value="Genomic_DNA"/>
</dbReference>
<keyword evidence="1" id="KW-0540">Nuclease</keyword>
<dbReference type="Gene3D" id="3.60.15.10">
    <property type="entry name" value="Ribonuclease Z/Hydroxyacylglutathione hydrolase-like"/>
    <property type="match status" value="1"/>
</dbReference>
<evidence type="ECO:0000313" key="4">
    <source>
        <dbReference type="EMBL" id="RHN07784.1"/>
    </source>
</evidence>
<keyword evidence="1" id="KW-0255">Endonuclease</keyword>
<dbReference type="InterPro" id="IPR036866">
    <property type="entry name" value="RibonucZ/Hydroxyglut_hydro"/>
</dbReference>
<dbReference type="GO" id="GO:0042781">
    <property type="term" value="F:3'-tRNA processing endoribonuclease activity"/>
    <property type="evidence" value="ECO:0007669"/>
    <property type="project" value="TreeGrafter"/>
</dbReference>
<organism evidence="3 6">
    <name type="scientific">Roseburia intestinalis</name>
    <dbReference type="NCBI Taxonomy" id="166486"/>
    <lineage>
        <taxon>Bacteria</taxon>
        <taxon>Bacillati</taxon>
        <taxon>Bacillota</taxon>
        <taxon>Clostridia</taxon>
        <taxon>Lachnospirales</taxon>
        <taxon>Lachnospiraceae</taxon>
        <taxon>Roseburia</taxon>
    </lineage>
</organism>
<dbReference type="SUPFAM" id="SSF56281">
    <property type="entry name" value="Metallo-hydrolase/oxidoreductase"/>
    <property type="match status" value="1"/>
</dbReference>
<gene>
    <name evidence="3" type="ORF">DW264_08705</name>
    <name evidence="4" type="ORF">DWZ31_10185</name>
</gene>